<dbReference type="GO" id="GO:0006707">
    <property type="term" value="P:cholesterol catabolic process"/>
    <property type="evidence" value="ECO:0007669"/>
    <property type="project" value="TreeGrafter"/>
</dbReference>
<name>A0A6M2BR84_9GAMM</name>
<organism evidence="3 4">
    <name type="scientific">Solimonas terrae</name>
    <dbReference type="NCBI Taxonomy" id="1396819"/>
    <lineage>
        <taxon>Bacteria</taxon>
        <taxon>Pseudomonadati</taxon>
        <taxon>Pseudomonadota</taxon>
        <taxon>Gammaproteobacteria</taxon>
        <taxon>Nevskiales</taxon>
        <taxon>Nevskiaceae</taxon>
        <taxon>Solimonas</taxon>
    </lineage>
</organism>
<protein>
    <submittedName>
        <fullName evidence="3">Cytochrome P450</fullName>
    </submittedName>
</protein>
<dbReference type="InterPro" id="IPR036396">
    <property type="entry name" value="Cyt_P450_sf"/>
</dbReference>
<dbReference type="InterPro" id="IPR017972">
    <property type="entry name" value="Cyt_P450_CS"/>
</dbReference>
<accession>A0A6M2BR84</accession>
<keyword evidence="2" id="KW-0479">Metal-binding</keyword>
<keyword evidence="4" id="KW-1185">Reference proteome</keyword>
<keyword evidence="2" id="KW-0503">Monooxygenase</keyword>
<keyword evidence="2" id="KW-0560">Oxidoreductase</keyword>
<dbReference type="Pfam" id="PF00067">
    <property type="entry name" value="p450"/>
    <property type="match status" value="1"/>
</dbReference>
<keyword evidence="2" id="KW-0408">Iron</keyword>
<dbReference type="GO" id="GO:0005506">
    <property type="term" value="F:iron ion binding"/>
    <property type="evidence" value="ECO:0007669"/>
    <property type="project" value="InterPro"/>
</dbReference>
<reference evidence="3 4" key="1">
    <citation type="journal article" date="2014" name="Int. J. Syst. Evol. Microbiol.">
        <title>Solimonas terrae sp. nov., isolated from soil.</title>
        <authorList>
            <person name="Kim S.J."/>
            <person name="Moon J.Y."/>
            <person name="Weon H.Y."/>
            <person name="Ahn J.H."/>
            <person name="Chen W.M."/>
            <person name="Kwon S.W."/>
        </authorList>
    </citation>
    <scope>NUCLEOTIDE SEQUENCE [LARGE SCALE GENOMIC DNA]</scope>
    <source>
        <strain evidence="3 4">KIS83-12</strain>
    </source>
</reference>
<evidence type="ECO:0000313" key="3">
    <source>
        <dbReference type="EMBL" id="NGY04998.1"/>
    </source>
</evidence>
<dbReference type="PANTHER" id="PTHR46696">
    <property type="entry name" value="P450, PUTATIVE (EUROFUNG)-RELATED"/>
    <property type="match status" value="1"/>
</dbReference>
<dbReference type="InterPro" id="IPR002397">
    <property type="entry name" value="Cyt_P450_B"/>
</dbReference>
<dbReference type="Gene3D" id="1.10.630.10">
    <property type="entry name" value="Cytochrome P450"/>
    <property type="match status" value="1"/>
</dbReference>
<keyword evidence="2" id="KW-0349">Heme</keyword>
<evidence type="ECO:0000256" key="1">
    <source>
        <dbReference type="ARBA" id="ARBA00010617"/>
    </source>
</evidence>
<dbReference type="InterPro" id="IPR001128">
    <property type="entry name" value="Cyt_P450"/>
</dbReference>
<dbReference type="PROSITE" id="PS00086">
    <property type="entry name" value="CYTOCHROME_P450"/>
    <property type="match status" value="1"/>
</dbReference>
<dbReference type="PANTHER" id="PTHR46696:SF4">
    <property type="entry name" value="BIOTIN BIOSYNTHESIS CYTOCHROME P450"/>
    <property type="match status" value="1"/>
</dbReference>
<comment type="caution">
    <text evidence="3">The sequence shown here is derived from an EMBL/GenBank/DDBJ whole genome shotgun (WGS) entry which is preliminary data.</text>
</comment>
<dbReference type="PRINTS" id="PR00359">
    <property type="entry name" value="BP450"/>
</dbReference>
<evidence type="ECO:0000256" key="2">
    <source>
        <dbReference type="RuleBase" id="RU000461"/>
    </source>
</evidence>
<sequence length="394" mass="43025">MLLNREVLDHPYPLYAHLRRTAPVWHVPGTGIFMVTSYALLEEAAGRVEDFSSHMRSVVYQRRDGTPARLTRGGLLQVLATADPPAHTAHRRAVFPDLVARRMAAMAPEIEQLADQCIDRLLQAGSGDFMASVANPLPIAIVNKLIGFKGGDIRKMLQAAFDSSAVVGGTSTLLQLAICLLRSFVTHRWIAAQLRAASAVGDNILASVSRSVESGALRESEARAILHIMLAAGGESTTSLLGNAVRILADDQALQRQLRAQPELIPNFMEEVLRLESPFRHHLRVATRDTVLGGVAIPAGATVLMFWSAGNRDSAAFENPDEIDLARTRRHMSFGKGIHMCVGAPLARLEGQIVLRRLLARTACIALDPSRAPRWVPSLQVRRHERLPITVTAI</sequence>
<dbReference type="GO" id="GO:0036199">
    <property type="term" value="F:cholest-4-en-3-one 26-monooxygenase activity"/>
    <property type="evidence" value="ECO:0007669"/>
    <property type="project" value="TreeGrafter"/>
</dbReference>
<gene>
    <name evidence="3" type="ORF">G7Y85_09485</name>
</gene>
<comment type="similarity">
    <text evidence="1 2">Belongs to the cytochrome P450 family.</text>
</comment>
<dbReference type="GO" id="GO:0020037">
    <property type="term" value="F:heme binding"/>
    <property type="evidence" value="ECO:0007669"/>
    <property type="project" value="InterPro"/>
</dbReference>
<dbReference type="SUPFAM" id="SSF48264">
    <property type="entry name" value="Cytochrome P450"/>
    <property type="match status" value="1"/>
</dbReference>
<evidence type="ECO:0000313" key="4">
    <source>
        <dbReference type="Proteomes" id="UP000472676"/>
    </source>
</evidence>
<proteinExistence type="inferred from homology"/>
<dbReference type="EMBL" id="JAAMOW010000004">
    <property type="protein sequence ID" value="NGY04998.1"/>
    <property type="molecule type" value="Genomic_DNA"/>
</dbReference>
<dbReference type="Proteomes" id="UP000472676">
    <property type="component" value="Unassembled WGS sequence"/>
</dbReference>
<dbReference type="GO" id="GO:0008395">
    <property type="term" value="F:steroid hydroxylase activity"/>
    <property type="evidence" value="ECO:0007669"/>
    <property type="project" value="TreeGrafter"/>
</dbReference>
<dbReference type="AlphaFoldDB" id="A0A6M2BR84"/>